<proteinExistence type="predicted"/>
<reference evidence="1" key="1">
    <citation type="journal article" date="2016" name="Genome Announc.">
        <title>Draft genomes of two strains of Paenibacillus glucanolyticus with capability to degrade lignocellulose.</title>
        <authorList>
            <person name="Mathews S.L."/>
            <person name="Pawlak J."/>
            <person name="Grunden A.M."/>
        </authorList>
    </citation>
    <scope>NUCLEOTIDE SEQUENCE [LARGE SCALE GENOMIC DNA]</scope>
    <source>
        <strain evidence="1">SLM1</strain>
    </source>
</reference>
<accession>A0A163GLC2</accession>
<sequence length="186" mass="21204">MKIINHFLTGEYHTEGLEIHIDGLSPCLTHRQSGEHYKTTFLPLERNDLSTQVTRERSWINFDWGQELHHPKREVYKLLVLGSEQIQGLISLEIDQGFIFVHLAESAPWNVGSDNKIFSGVGAHLFAIACKISFTRGFDGYVSFISKTSLIDHYKKELGAKDMGRGLYIDTPAALRLVNYYFNEEG</sequence>
<dbReference type="Proteomes" id="UP000076796">
    <property type="component" value="Unassembled WGS sequence"/>
</dbReference>
<name>A0A163GLC2_9BACL</name>
<evidence type="ECO:0008006" key="3">
    <source>
        <dbReference type="Google" id="ProtNLM"/>
    </source>
</evidence>
<gene>
    <name evidence="1" type="ORF">AWU65_03355</name>
</gene>
<dbReference type="EMBL" id="LWMH01000001">
    <property type="protein sequence ID" value="KZS45032.1"/>
    <property type="molecule type" value="Genomic_DNA"/>
</dbReference>
<dbReference type="OrthoDB" id="9800543at2"/>
<evidence type="ECO:0000313" key="2">
    <source>
        <dbReference type="Proteomes" id="UP000076796"/>
    </source>
</evidence>
<organism evidence="1 2">
    <name type="scientific">Paenibacillus glucanolyticus</name>
    <dbReference type="NCBI Taxonomy" id="59843"/>
    <lineage>
        <taxon>Bacteria</taxon>
        <taxon>Bacillati</taxon>
        <taxon>Bacillota</taxon>
        <taxon>Bacilli</taxon>
        <taxon>Bacillales</taxon>
        <taxon>Paenibacillaceae</taxon>
        <taxon>Paenibacillus</taxon>
    </lineage>
</organism>
<keyword evidence="2" id="KW-1185">Reference proteome</keyword>
<protein>
    <recommendedName>
        <fullName evidence="3">GNAT family N-acetyltransferase</fullName>
    </recommendedName>
</protein>
<dbReference type="RefSeq" id="WP_063477536.1">
    <property type="nucleotide sequence ID" value="NZ_JBCMWP010000019.1"/>
</dbReference>
<evidence type="ECO:0000313" key="1">
    <source>
        <dbReference type="EMBL" id="KZS45032.1"/>
    </source>
</evidence>
<comment type="caution">
    <text evidence="1">The sequence shown here is derived from an EMBL/GenBank/DDBJ whole genome shotgun (WGS) entry which is preliminary data.</text>
</comment>
<dbReference type="AlphaFoldDB" id="A0A163GLC2"/>